<dbReference type="EMBL" id="WNKQ01000009">
    <property type="protein sequence ID" value="KAF5849450.1"/>
    <property type="molecule type" value="Genomic_DNA"/>
</dbReference>
<accession>A0A8H6DWU8</accession>
<gene>
    <name evidence="2" type="ORF">GGP41_006379</name>
</gene>
<feature type="compositionally biased region" description="Low complexity" evidence="1">
    <location>
        <begin position="103"/>
        <end position="122"/>
    </location>
</feature>
<protein>
    <submittedName>
        <fullName evidence="2">Uncharacterized protein</fullName>
    </submittedName>
</protein>
<sequence length="238" mass="26094">MVGRVRHKAASTSKSLHTPPCLCFPSSLSLALTLNLSLSFHDCADTSGVFLLTIATVPFDRVLRLYSISSYCCHPPNMSSSSNAIAIPRRKGKHPAASRHSIDSSSSSSASTPSTPSYASHSRNYQFTPTENRFSYGSYGSSASSSPSNSPQSASSMRRRESLMSATFSKAEHTVINVGEEECPRLITCVKASQGFDWNQEIFLPSYADYHFDDLECRQDPVQDIILTDEEVKNMFPS</sequence>
<dbReference type="Proteomes" id="UP000624244">
    <property type="component" value="Unassembled WGS sequence"/>
</dbReference>
<proteinExistence type="predicted"/>
<feature type="region of interest" description="Disordered" evidence="1">
    <location>
        <begin position="88"/>
        <end position="123"/>
    </location>
</feature>
<feature type="compositionally biased region" description="Basic residues" evidence="1">
    <location>
        <begin position="88"/>
        <end position="97"/>
    </location>
</feature>
<feature type="region of interest" description="Disordered" evidence="1">
    <location>
        <begin position="138"/>
        <end position="162"/>
    </location>
</feature>
<reference evidence="2" key="1">
    <citation type="submission" date="2019-11" db="EMBL/GenBank/DDBJ databases">
        <title>Bipolaris sorokiniana Genome sequencing.</title>
        <authorList>
            <person name="Wang H."/>
        </authorList>
    </citation>
    <scope>NUCLEOTIDE SEQUENCE</scope>
</reference>
<feature type="compositionally biased region" description="Low complexity" evidence="1">
    <location>
        <begin position="138"/>
        <end position="156"/>
    </location>
</feature>
<comment type="caution">
    <text evidence="2">The sequence shown here is derived from an EMBL/GenBank/DDBJ whole genome shotgun (WGS) entry which is preliminary data.</text>
</comment>
<evidence type="ECO:0000313" key="2">
    <source>
        <dbReference type="EMBL" id="KAF5849450.1"/>
    </source>
</evidence>
<dbReference type="AlphaFoldDB" id="A0A8H6DWU8"/>
<evidence type="ECO:0000313" key="3">
    <source>
        <dbReference type="Proteomes" id="UP000624244"/>
    </source>
</evidence>
<evidence type="ECO:0000256" key="1">
    <source>
        <dbReference type="SAM" id="MobiDB-lite"/>
    </source>
</evidence>
<name>A0A8H6DWU8_COCSA</name>
<organism evidence="2 3">
    <name type="scientific">Cochliobolus sativus</name>
    <name type="common">Common root rot and spot blotch fungus</name>
    <name type="synonym">Bipolaris sorokiniana</name>
    <dbReference type="NCBI Taxonomy" id="45130"/>
    <lineage>
        <taxon>Eukaryota</taxon>
        <taxon>Fungi</taxon>
        <taxon>Dikarya</taxon>
        <taxon>Ascomycota</taxon>
        <taxon>Pezizomycotina</taxon>
        <taxon>Dothideomycetes</taxon>
        <taxon>Pleosporomycetidae</taxon>
        <taxon>Pleosporales</taxon>
        <taxon>Pleosporineae</taxon>
        <taxon>Pleosporaceae</taxon>
        <taxon>Bipolaris</taxon>
    </lineage>
</organism>